<evidence type="ECO:0000313" key="3">
    <source>
        <dbReference type="EMBL" id="ACL05812.1"/>
    </source>
</evidence>
<dbReference type="Proteomes" id="UP000000739">
    <property type="component" value="Chromosome"/>
</dbReference>
<keyword evidence="2" id="KW-0810">Translation regulation</keyword>
<dbReference type="HOGENOM" id="CLU_092688_2_2_7"/>
<gene>
    <name evidence="2" type="primary">rsfS</name>
    <name evidence="3" type="ordered locus">Dalk_4128</name>
</gene>
<reference evidence="3 4" key="1">
    <citation type="journal article" date="2012" name="Environ. Microbiol.">
        <title>The genome sequence of Desulfatibacillum alkenivorans AK-01: a blueprint for anaerobic alkane oxidation.</title>
        <authorList>
            <person name="Callaghan A.V."/>
            <person name="Morris B.E."/>
            <person name="Pereira I.A."/>
            <person name="McInerney M.J."/>
            <person name="Austin R.N."/>
            <person name="Groves J.T."/>
            <person name="Kukor J.J."/>
            <person name="Suflita J.M."/>
            <person name="Young L.Y."/>
            <person name="Zylstra G.J."/>
            <person name="Wawrik B."/>
        </authorList>
    </citation>
    <scope>NUCLEOTIDE SEQUENCE [LARGE SCALE GENOMIC DNA]</scope>
    <source>
        <strain evidence="3 4">AK-01</strain>
    </source>
</reference>
<comment type="function">
    <text evidence="2">Functions as a ribosomal silencing factor. Interacts with ribosomal protein uL14 (rplN), blocking formation of intersubunit bridge B8. Prevents association of the 30S and 50S ribosomal subunits and the formation of functional ribosomes, thus repressing translation.</text>
</comment>
<dbReference type="GO" id="GO:0090071">
    <property type="term" value="P:negative regulation of ribosome biogenesis"/>
    <property type="evidence" value="ECO:0007669"/>
    <property type="project" value="UniProtKB-UniRule"/>
</dbReference>
<comment type="subcellular location">
    <subcellularLocation>
        <location evidence="2">Cytoplasm</location>
    </subcellularLocation>
</comment>
<comment type="subunit">
    <text evidence="2">Interacts with ribosomal protein uL14 (rplN).</text>
</comment>
<comment type="similarity">
    <text evidence="1 2">Belongs to the Iojap/RsfS family.</text>
</comment>
<dbReference type="GO" id="GO:0042256">
    <property type="term" value="P:cytosolic ribosome assembly"/>
    <property type="evidence" value="ECO:0007669"/>
    <property type="project" value="UniProtKB-UniRule"/>
</dbReference>
<accession>B8FMU2</accession>
<evidence type="ECO:0000256" key="2">
    <source>
        <dbReference type="HAMAP-Rule" id="MF_01477"/>
    </source>
</evidence>
<dbReference type="PANTHER" id="PTHR21043:SF0">
    <property type="entry name" value="MITOCHONDRIAL ASSEMBLY OF RIBOSOMAL LARGE SUBUNIT PROTEIN 1"/>
    <property type="match status" value="1"/>
</dbReference>
<dbReference type="RefSeq" id="WP_015948859.1">
    <property type="nucleotide sequence ID" value="NC_011768.1"/>
</dbReference>
<proteinExistence type="inferred from homology"/>
<dbReference type="PANTHER" id="PTHR21043">
    <property type="entry name" value="IOJAP SUPERFAMILY ORTHOLOG"/>
    <property type="match status" value="1"/>
</dbReference>
<dbReference type="HAMAP" id="MF_01477">
    <property type="entry name" value="Iojap_RsfS"/>
    <property type="match status" value="1"/>
</dbReference>
<dbReference type="AlphaFoldDB" id="B8FMU2"/>
<dbReference type="InterPro" id="IPR043519">
    <property type="entry name" value="NT_sf"/>
</dbReference>
<dbReference type="GO" id="GO:0043023">
    <property type="term" value="F:ribosomal large subunit binding"/>
    <property type="evidence" value="ECO:0007669"/>
    <property type="project" value="TreeGrafter"/>
</dbReference>
<organism evidence="3 4">
    <name type="scientific">Desulfatibacillum aliphaticivorans</name>
    <dbReference type="NCBI Taxonomy" id="218208"/>
    <lineage>
        <taxon>Bacteria</taxon>
        <taxon>Pseudomonadati</taxon>
        <taxon>Thermodesulfobacteriota</taxon>
        <taxon>Desulfobacteria</taxon>
        <taxon>Desulfobacterales</taxon>
        <taxon>Desulfatibacillaceae</taxon>
        <taxon>Desulfatibacillum</taxon>
    </lineage>
</organism>
<dbReference type="SUPFAM" id="SSF81301">
    <property type="entry name" value="Nucleotidyltransferase"/>
    <property type="match status" value="1"/>
</dbReference>
<dbReference type="KEGG" id="dal:Dalk_4128"/>
<keyword evidence="2" id="KW-0963">Cytoplasm</keyword>
<dbReference type="eggNOG" id="COG0799">
    <property type="taxonomic scope" value="Bacteria"/>
</dbReference>
<dbReference type="Gene3D" id="3.30.460.10">
    <property type="entry name" value="Beta Polymerase, domain 2"/>
    <property type="match status" value="1"/>
</dbReference>
<keyword evidence="2" id="KW-0678">Repressor</keyword>
<protein>
    <recommendedName>
        <fullName evidence="2">Ribosomal silencing factor RsfS</fullName>
    </recommendedName>
</protein>
<dbReference type="GO" id="GO:0017148">
    <property type="term" value="P:negative regulation of translation"/>
    <property type="evidence" value="ECO:0007669"/>
    <property type="project" value="UniProtKB-UniRule"/>
</dbReference>
<evidence type="ECO:0000256" key="1">
    <source>
        <dbReference type="ARBA" id="ARBA00010574"/>
    </source>
</evidence>
<dbReference type="NCBIfam" id="TIGR00090">
    <property type="entry name" value="rsfS_iojap_ybeB"/>
    <property type="match status" value="1"/>
</dbReference>
<dbReference type="EMBL" id="CP001322">
    <property type="protein sequence ID" value="ACL05812.1"/>
    <property type="molecule type" value="Genomic_DNA"/>
</dbReference>
<sequence>MSKDLPQELAPFFDALGQRKARGLVGLDVRGISSVADFMVICSGLSNRQAAAMAEHVERHMKKRKQKALGVEGKTEGQWVLLDYDDVIVHIFHDAARDFYDLEGLWADAKRYYPKGRPEEQEGEDE</sequence>
<dbReference type="Pfam" id="PF02410">
    <property type="entry name" value="RsfS"/>
    <property type="match status" value="1"/>
</dbReference>
<dbReference type="InterPro" id="IPR004394">
    <property type="entry name" value="Iojap/RsfS/C7orf30"/>
</dbReference>
<evidence type="ECO:0000313" key="4">
    <source>
        <dbReference type="Proteomes" id="UP000000739"/>
    </source>
</evidence>
<dbReference type="GO" id="GO:0005737">
    <property type="term" value="C:cytoplasm"/>
    <property type="evidence" value="ECO:0007669"/>
    <property type="project" value="UniProtKB-SubCell"/>
</dbReference>
<keyword evidence="4" id="KW-1185">Reference proteome</keyword>
<name>B8FMU2_DESAL</name>